<dbReference type="PROSITE" id="PS50093">
    <property type="entry name" value="PKD"/>
    <property type="match status" value="2"/>
</dbReference>
<dbReference type="InterPro" id="IPR035986">
    <property type="entry name" value="PKD_dom_sf"/>
</dbReference>
<evidence type="ECO:0000259" key="3">
    <source>
        <dbReference type="PROSITE" id="PS50093"/>
    </source>
</evidence>
<dbReference type="EMBL" id="CP004025">
    <property type="protein sequence ID" value="AGC46994.1"/>
    <property type="molecule type" value="Genomic_DNA"/>
</dbReference>
<dbReference type="InterPro" id="IPR013783">
    <property type="entry name" value="Ig-like_fold"/>
</dbReference>
<dbReference type="Pfam" id="PF17963">
    <property type="entry name" value="Big_9"/>
    <property type="match status" value="6"/>
</dbReference>
<sequence>MPISIPFSWFRPLSVWPLLVLSLALGCAQPEAPATPPPAEAPERAAPFDVGAVVRQVHFSWRADSEGFGGGHSTYSVRAGPEGLSLTPYHHDPRGVADVEAPGAAEKPRSPGAVQKGTPWLLGTPRLSRGGRSLTDARAATGTVESDGHLTLARGAVTEHLRNSEEGVEQSWTFETAPAGSGELLVEMDTSGLAFVDTSPGGLHFADAATGLGFRYGHATWVDANGRRTSLGARFHEGRIQLRVPEALLKDSAFPAVLDPVIAPEMGLGQPVLGPQVLSQSSPVASAVGSTWLVVWTDAWAGGSGQLTAARVSSAGTLLDPTGIVVRATGSTRAWVKVSGSATDWLIVWQNANTDILGARVSSEGVVLDSTDITLVATTDYEYKPAVASSGSGWFLVWEVRARMAATALIKGLRLSSTGQPLGNPISINLSGLWAINPQVSFNGSRYLVVWQALESTGSNFDIRGARVSTEGAVLDSYPLTLCTATGNQREATLAASGSSWLVAWTDDRDGASRATIHGSVVSDSGALSVTNGQLLALSLGTATLPSVAAIGWGEWFLVWQDAETSRPDIFGTRVGYNGPTGSRVVLANDARAETAPWVASAAGGGSVLVVWEEARKSLDIHGARVSSSGVKLDPAGLLLSRTTNRQYVPAVAHDGTHYLVVWRDTREGEMDIYGTRVTNQGVVLDGAGLALGTASGVQDEPTVSAGASGWLVAWADYQNGSNAGDIRGVKVSREGVVQLGFLIDGPSSNMVSPALSFDGTDWYAVWADGRSQLGGQGWDIYGAKVSSRGSVTPATGTLLTPGMDREQFMPAISFNGTEHLVVWREYVRNSFTDYDIMGTRISRAGVAQPLGGFVISSAPGEQSMPVVSSAGADWFVAWRDGYPATGLRGARVSSTGAVLDPSGLSLVSATDSKDHLAMASDGRSHFLVWQERSSTGNVDIRGMRVRTDGTVLDAAFSLASAAENEAAPAVATHGTSDFLVLYQRLGVASTPTAERVVARKVLFNRPPVAAPLTRTTSEDTAVSVTLTATDADGEAMTYSVATPPVSGTLSGTPPNLTYSPPADFHGEDRFTYRATDASGESSAETQVVITVTPVADAPVGIPVEEVTGVEDSPVDLPTLSGSDPDGDVLSVEVETQPSWGVLEDVAGALRYVPAPDFHGEDGFTFIVRDSTGLASAPVRVRILVAPVNDAPVAHERSASLDQDTGVDLVLSGGDVEGDALTFQVDRAPAHGTLSGVAPNLRYVPAARYHGDDDFTFRVHDGQAWSSPAVVRLDVRFVNTAPVAQGQAVSLTEDASAQVVLAGQDVDGDALTFELVGSPAHGVLSGTAPALTYTPVADFHGEDRFTFIARDSSGAASAPASVVLTVTDVNDAPVARDASASTEEDVALALTLDARDVDGDALTFEVETAPAHGTLSGAPPELTYTPEQDFHGEDSFTFTASDGTESSSATVSLTVRSVNDAPVAVAQEHVLEPVATALTLEGSDVEGDALTFAIQVPPEHGTLEGTPPEVTFLPEEGFRGTTSFSFTVSDGVLSSEPATVTLRVGNTAPVVAFNAVAPEAEEGEPLSFEATAADANGDVLTFHWDFGDGETSDEVRPVHTYANEGLYEVVLSVSDGLTTVTRSRTQSVRNVAPELVPLDIPAHAEEGRARVFSARAQDSGPDDTLTLTWDFGDGSAPVSGAEVSHTYSDDGTYTVKVTARDDAGAFVQEVREVLVANLPPVPVAVSASTLQGGAVLTLRLEATDAAGAKDPLTWTLVEGPGAVTAEGHYAWPTEATTDGHFPVRARVSDDEGGAADLVLDVRVTALPSVSTSPREGGGGGGGCASGPGNLALPAAVLGLLSLLAARRRGR</sequence>
<dbReference type="CDD" id="cd00146">
    <property type="entry name" value="PKD"/>
    <property type="match status" value="2"/>
</dbReference>
<evidence type="ECO:0000313" key="4">
    <source>
        <dbReference type="EMBL" id="AGC46994.1"/>
    </source>
</evidence>
<dbReference type="PANTHER" id="PTHR36842:SF1">
    <property type="entry name" value="PROTEIN TOLB"/>
    <property type="match status" value="1"/>
</dbReference>
<accession>L7UKM8</accession>
<protein>
    <recommendedName>
        <fullName evidence="3">PKD domain-containing protein</fullName>
    </recommendedName>
</protein>
<dbReference type="InterPro" id="IPR000601">
    <property type="entry name" value="PKD_dom"/>
</dbReference>
<dbReference type="HOGENOM" id="CLU_236904_0_0_7"/>
<feature type="chain" id="PRO_5003984561" description="PKD domain-containing protein" evidence="2">
    <location>
        <begin position="29"/>
        <end position="1850"/>
    </location>
</feature>
<organism evidence="4 5">
    <name type="scientific">Myxococcus stipitatus (strain DSM 14675 / JCM 12634 / Mx s8)</name>
    <dbReference type="NCBI Taxonomy" id="1278073"/>
    <lineage>
        <taxon>Bacteria</taxon>
        <taxon>Pseudomonadati</taxon>
        <taxon>Myxococcota</taxon>
        <taxon>Myxococcia</taxon>
        <taxon>Myxococcales</taxon>
        <taxon>Cystobacterineae</taxon>
        <taxon>Myxococcaceae</taxon>
        <taxon>Myxococcus</taxon>
    </lineage>
</organism>
<dbReference type="eggNOG" id="COG0823">
    <property type="taxonomic scope" value="Bacteria"/>
</dbReference>
<dbReference type="OrthoDB" id="5481789at2"/>
<dbReference type="KEGG" id="msd:MYSTI_05718"/>
<evidence type="ECO:0000256" key="2">
    <source>
        <dbReference type="SAM" id="SignalP"/>
    </source>
</evidence>
<dbReference type="InterPro" id="IPR022409">
    <property type="entry name" value="PKD/Chitinase_dom"/>
</dbReference>
<dbReference type="Gene3D" id="2.60.40.10">
    <property type="entry name" value="Immunoglobulins"/>
    <property type="match status" value="2"/>
</dbReference>
<dbReference type="PANTHER" id="PTHR36842">
    <property type="entry name" value="PROTEIN TOLB HOMOLOG"/>
    <property type="match status" value="1"/>
</dbReference>
<gene>
    <name evidence="4" type="ordered locus">MYSTI_05718</name>
</gene>
<dbReference type="PATRIC" id="fig|1278073.3.peg.5798"/>
<feature type="signal peptide" evidence="2">
    <location>
        <begin position="1"/>
        <end position="28"/>
    </location>
</feature>
<dbReference type="SUPFAM" id="SSF49299">
    <property type="entry name" value="PKD domain"/>
    <property type="match status" value="2"/>
</dbReference>
<feature type="region of interest" description="Disordered" evidence="1">
    <location>
        <begin position="101"/>
        <end position="132"/>
    </location>
</feature>
<dbReference type="STRING" id="1278073.MYSTI_05718"/>
<reference evidence="4 5" key="1">
    <citation type="journal article" date="2013" name="Genome Announc.">
        <title>Complete genome sequence of Myxococcus stipitatus strain DSM 14675, a fruiting myxobacterium.</title>
        <authorList>
            <person name="Huntley S."/>
            <person name="Kneip S."/>
            <person name="Treuner-Lange A."/>
            <person name="Sogaard-Andersen L."/>
        </authorList>
    </citation>
    <scope>NUCLEOTIDE SEQUENCE [LARGE SCALE GENOMIC DNA]</scope>
    <source>
        <strain evidence="5">DSM 14675 / JCM 12634 / Mx s8</strain>
    </source>
</reference>
<dbReference type="eggNOG" id="COG4932">
    <property type="taxonomic scope" value="Bacteria"/>
</dbReference>
<dbReference type="SMART" id="SM00089">
    <property type="entry name" value="PKD"/>
    <property type="match status" value="3"/>
</dbReference>
<keyword evidence="2" id="KW-0732">Signal</keyword>
<feature type="domain" description="PKD" evidence="3">
    <location>
        <begin position="1549"/>
        <end position="1628"/>
    </location>
</feature>
<dbReference type="NCBIfam" id="NF012211">
    <property type="entry name" value="tand_rpt_95"/>
    <property type="match status" value="6"/>
</dbReference>
<name>L7UKM8_MYXSD</name>
<evidence type="ECO:0000256" key="1">
    <source>
        <dbReference type="SAM" id="MobiDB-lite"/>
    </source>
</evidence>
<evidence type="ECO:0000313" key="5">
    <source>
        <dbReference type="Proteomes" id="UP000011131"/>
    </source>
</evidence>
<dbReference type="Pfam" id="PF18911">
    <property type="entry name" value="PKD_4"/>
    <property type="match status" value="2"/>
</dbReference>
<dbReference type="RefSeq" id="WP_015351249.1">
    <property type="nucleotide sequence ID" value="NC_020126.1"/>
</dbReference>
<dbReference type="Gene3D" id="2.60.40.2810">
    <property type="match status" value="6"/>
</dbReference>
<feature type="domain" description="PKD" evidence="3">
    <location>
        <begin position="1656"/>
        <end position="1715"/>
    </location>
</feature>
<dbReference type="Proteomes" id="UP000011131">
    <property type="component" value="Chromosome"/>
</dbReference>
<keyword evidence="5" id="KW-1185">Reference proteome</keyword>
<proteinExistence type="predicted"/>
<dbReference type="eggNOG" id="COG3291">
    <property type="taxonomic scope" value="Bacteria"/>
</dbReference>